<dbReference type="CDD" id="cd00885">
    <property type="entry name" value="cinA"/>
    <property type="match status" value="1"/>
</dbReference>
<dbReference type="SMART" id="SM00852">
    <property type="entry name" value="MoCF_biosynth"/>
    <property type="match status" value="1"/>
</dbReference>
<dbReference type="PANTHER" id="PTHR13939">
    <property type="entry name" value="NICOTINAMIDE-NUCLEOTIDE AMIDOHYDROLASE PNCC"/>
    <property type="match status" value="1"/>
</dbReference>
<organism evidence="3 4">
    <name type="scientific">Fictibacillus iocasae</name>
    <dbReference type="NCBI Taxonomy" id="2715437"/>
    <lineage>
        <taxon>Bacteria</taxon>
        <taxon>Bacillati</taxon>
        <taxon>Bacillota</taxon>
        <taxon>Bacilli</taxon>
        <taxon>Bacillales</taxon>
        <taxon>Fictibacillaceae</taxon>
        <taxon>Fictibacillus</taxon>
    </lineage>
</organism>
<evidence type="ECO:0000259" key="2">
    <source>
        <dbReference type="SMART" id="SM00852"/>
    </source>
</evidence>
<comment type="caution">
    <text evidence="3">The sequence shown here is derived from an EMBL/GenBank/DDBJ whole genome shotgun (WGS) entry which is preliminary data.</text>
</comment>
<dbReference type="Gene3D" id="3.30.70.2860">
    <property type="match status" value="1"/>
</dbReference>
<dbReference type="RefSeq" id="WP_379749607.1">
    <property type="nucleotide sequence ID" value="NZ_JBHTCP010000016.1"/>
</dbReference>
<dbReference type="InterPro" id="IPR008136">
    <property type="entry name" value="CinA_C"/>
</dbReference>
<reference evidence="4" key="1">
    <citation type="journal article" date="2019" name="Int. J. Syst. Evol. Microbiol.">
        <title>The Global Catalogue of Microorganisms (GCM) 10K type strain sequencing project: providing services to taxonomists for standard genome sequencing and annotation.</title>
        <authorList>
            <consortium name="The Broad Institute Genomics Platform"/>
            <consortium name="The Broad Institute Genome Sequencing Center for Infectious Disease"/>
            <person name="Wu L."/>
            <person name="Ma J."/>
        </authorList>
    </citation>
    <scope>NUCLEOTIDE SEQUENCE [LARGE SCALE GENOMIC DNA]</scope>
    <source>
        <strain evidence="4">NBRC 106396</strain>
    </source>
</reference>
<dbReference type="HAMAP" id="MF_00226_B">
    <property type="entry name" value="CinA_B"/>
    <property type="match status" value="1"/>
</dbReference>
<name>A0ABW2NNN4_9BACL</name>
<proteinExistence type="inferred from homology"/>
<dbReference type="Pfam" id="PF00994">
    <property type="entry name" value="MoCF_biosynth"/>
    <property type="match status" value="1"/>
</dbReference>
<dbReference type="InterPro" id="IPR041424">
    <property type="entry name" value="CinA_KH"/>
</dbReference>
<dbReference type="SUPFAM" id="SSF53218">
    <property type="entry name" value="Molybdenum cofactor biosynthesis proteins"/>
    <property type="match status" value="1"/>
</dbReference>
<evidence type="ECO:0000256" key="1">
    <source>
        <dbReference type="HAMAP-Rule" id="MF_00226"/>
    </source>
</evidence>
<dbReference type="Pfam" id="PF02464">
    <property type="entry name" value="CinA"/>
    <property type="match status" value="1"/>
</dbReference>
<dbReference type="InterPro" id="IPR036653">
    <property type="entry name" value="CinA-like_C"/>
</dbReference>
<dbReference type="EMBL" id="JBHTCP010000016">
    <property type="protein sequence ID" value="MFC7372242.1"/>
    <property type="molecule type" value="Genomic_DNA"/>
</dbReference>
<comment type="similarity">
    <text evidence="1">Belongs to the CinA family.</text>
</comment>
<dbReference type="Pfam" id="PF18146">
    <property type="entry name" value="CinA_KH"/>
    <property type="match status" value="1"/>
</dbReference>
<dbReference type="InterPro" id="IPR036425">
    <property type="entry name" value="MoaB/Mog-like_dom_sf"/>
</dbReference>
<gene>
    <name evidence="1" type="primary">cinA</name>
    <name evidence="3" type="ORF">ACFQPF_11145</name>
</gene>
<dbReference type="NCBIfam" id="TIGR00177">
    <property type="entry name" value="molyb_syn"/>
    <property type="match status" value="1"/>
</dbReference>
<keyword evidence="4" id="KW-1185">Reference proteome</keyword>
<dbReference type="NCBIfam" id="TIGR00200">
    <property type="entry name" value="cinA_nterm"/>
    <property type="match status" value="1"/>
</dbReference>
<dbReference type="InterPro" id="IPR050101">
    <property type="entry name" value="CinA"/>
</dbReference>
<accession>A0ABW2NNN4</accession>
<evidence type="ECO:0000313" key="3">
    <source>
        <dbReference type="EMBL" id="MFC7372242.1"/>
    </source>
</evidence>
<dbReference type="InterPro" id="IPR008135">
    <property type="entry name" value="Competence-induced_CinA"/>
</dbReference>
<dbReference type="Gene3D" id="3.40.980.10">
    <property type="entry name" value="MoaB/Mog-like domain"/>
    <property type="match status" value="1"/>
</dbReference>
<dbReference type="PANTHER" id="PTHR13939:SF0">
    <property type="entry name" value="NMN AMIDOHYDROLASE-LIKE PROTEIN YFAY"/>
    <property type="match status" value="1"/>
</dbReference>
<dbReference type="Gene3D" id="3.90.950.20">
    <property type="entry name" value="CinA-like"/>
    <property type="match status" value="1"/>
</dbReference>
<dbReference type="PIRSF" id="PIRSF006728">
    <property type="entry name" value="CinA"/>
    <property type="match status" value="1"/>
</dbReference>
<sequence>MKTEIIAVGTELLLGQIANTNAQFLSAELASAGFHVYHHTTVGDNPDRLLEVMKQASSRSECIIITGGLGPTKDDLTKETAAACIGRKLVYDHRSLDDILNHYKITGKEMSENNKKQALILEGSLVLPNDFGMAPGMVTEAENKTWMLLPGPPSELKPMFRQYGLPALLQKGGKEPVRSRVLRFFGIGESMLEAKLADLIENQTNPTIAPLAGDFEVTLRLSASFYSTEEAERALDETEQRILERAGEFFYGYDDSTLEEQLLKSLQQTATSLSAAESLTGGWFGKSVTDVPGASKSFMGSVVVYNNNMKEKLLGVKAETIQKHGAVSAECAAEMAEAVRQKTGSGFGISFTGAAGPDGDGHAKPGTVYIAISSPQQTDVLPLQLAGSRNRIRALAVKHGLFALHKRIVAEK</sequence>
<feature type="domain" description="MoaB/Mog" evidence="2">
    <location>
        <begin position="4"/>
        <end position="170"/>
    </location>
</feature>
<protein>
    <recommendedName>
        <fullName evidence="1">Putative competence-damage inducible protein</fullName>
    </recommendedName>
</protein>
<evidence type="ECO:0000313" key="4">
    <source>
        <dbReference type="Proteomes" id="UP001596549"/>
    </source>
</evidence>
<dbReference type="NCBIfam" id="NF001813">
    <property type="entry name" value="PRK00549.1"/>
    <property type="match status" value="1"/>
</dbReference>
<dbReference type="SUPFAM" id="SSF142433">
    <property type="entry name" value="CinA-like"/>
    <property type="match status" value="1"/>
</dbReference>
<dbReference type="NCBIfam" id="TIGR00199">
    <property type="entry name" value="PncC_domain"/>
    <property type="match status" value="1"/>
</dbReference>
<dbReference type="InterPro" id="IPR001453">
    <property type="entry name" value="MoaB/Mog_dom"/>
</dbReference>
<dbReference type="Proteomes" id="UP001596549">
    <property type="component" value="Unassembled WGS sequence"/>
</dbReference>